<dbReference type="KEGG" id="stp:Strop_3118"/>
<dbReference type="EMBL" id="CP000667">
    <property type="protein sequence ID" value="ABP55553.1"/>
    <property type="molecule type" value="Genomic_DNA"/>
</dbReference>
<proteinExistence type="predicted"/>
<dbReference type="AlphaFoldDB" id="A4X9H9"/>
<evidence type="ECO:0000256" key="1">
    <source>
        <dbReference type="SAM" id="MobiDB-lite"/>
    </source>
</evidence>
<name>A4X9H9_SALTO</name>
<feature type="region of interest" description="Disordered" evidence="1">
    <location>
        <begin position="151"/>
        <end position="186"/>
    </location>
</feature>
<protein>
    <recommendedName>
        <fullName evidence="4">Secreted protein</fullName>
    </recommendedName>
</protein>
<sequence>MAAVDERTWYGMRVVSKMFVAGTIGVALAGVASVGVAIAATEDMPTESNGGSIVEDFSYPGAAAILAEHNVELISGDGHIVFADCNTPPVNDIGVIEVWTSELSQARVCFKALGPVGRLDLRIPAVFEIFGDGQRAGTGHNGTATVITESGEETTKDLIPDGSTQFGQGSGPGNEPTTLLQLTVKP</sequence>
<feature type="compositionally biased region" description="Polar residues" evidence="1">
    <location>
        <begin position="175"/>
        <end position="186"/>
    </location>
</feature>
<dbReference type="HOGENOM" id="CLU_124976_0_0_11"/>
<evidence type="ECO:0000313" key="3">
    <source>
        <dbReference type="Proteomes" id="UP000000235"/>
    </source>
</evidence>
<dbReference type="STRING" id="369723.Strop_3118"/>
<dbReference type="eggNOG" id="COG5640">
    <property type="taxonomic scope" value="Bacteria"/>
</dbReference>
<dbReference type="Proteomes" id="UP000000235">
    <property type="component" value="Chromosome"/>
</dbReference>
<accession>A4X9H9</accession>
<gene>
    <name evidence="2" type="ordered locus">Strop_3118</name>
</gene>
<evidence type="ECO:0000313" key="2">
    <source>
        <dbReference type="EMBL" id="ABP55553.1"/>
    </source>
</evidence>
<reference evidence="3" key="1">
    <citation type="journal article" date="2007" name="Proc. Natl. Acad. Sci. U.S.A.">
        <title>Genome sequencing reveals complex secondary metabolome in the marine actinomycete Salinispora tropica.</title>
        <authorList>
            <person name="Udwary D.W."/>
            <person name="Zeigler L."/>
            <person name="Asolkar R.N."/>
            <person name="Singan V."/>
            <person name="Lapidus A."/>
            <person name="Fenical W."/>
            <person name="Jensen P.R."/>
            <person name="Moore B.S."/>
        </authorList>
    </citation>
    <scope>NUCLEOTIDE SEQUENCE [LARGE SCALE GENOMIC DNA]</scope>
    <source>
        <strain evidence="3">ATCC BAA-916 / DSM 44818 / CNB-440</strain>
    </source>
</reference>
<evidence type="ECO:0008006" key="4">
    <source>
        <dbReference type="Google" id="ProtNLM"/>
    </source>
</evidence>
<keyword evidence="3" id="KW-1185">Reference proteome</keyword>
<organism evidence="2 3">
    <name type="scientific">Salinispora tropica (strain ATCC BAA-916 / DSM 44818 / JCM 13857 / NBRC 105044 / CNB-440)</name>
    <dbReference type="NCBI Taxonomy" id="369723"/>
    <lineage>
        <taxon>Bacteria</taxon>
        <taxon>Bacillati</taxon>
        <taxon>Actinomycetota</taxon>
        <taxon>Actinomycetes</taxon>
        <taxon>Micromonosporales</taxon>
        <taxon>Micromonosporaceae</taxon>
        <taxon>Salinispora</taxon>
    </lineage>
</organism>